<name>A0A3E1QAV4_9FLAO</name>
<dbReference type="RefSeq" id="WP_117158270.1">
    <property type="nucleotide sequence ID" value="NZ_QVID01000001.1"/>
</dbReference>
<dbReference type="AlphaFoldDB" id="A0A3E1QAV4"/>
<keyword evidence="2" id="KW-0238">DNA-binding</keyword>
<accession>A0A3E1QAV4</accession>
<evidence type="ECO:0000256" key="3">
    <source>
        <dbReference type="ARBA" id="ARBA00023163"/>
    </source>
</evidence>
<evidence type="ECO:0000313" key="4">
    <source>
        <dbReference type="EMBL" id="RFN59272.1"/>
    </source>
</evidence>
<dbReference type="GO" id="GO:0003677">
    <property type="term" value="F:DNA binding"/>
    <property type="evidence" value="ECO:0007669"/>
    <property type="project" value="UniProtKB-KW"/>
</dbReference>
<protein>
    <submittedName>
        <fullName evidence="4">Transcriptional regulator</fullName>
    </submittedName>
</protein>
<keyword evidence="3" id="KW-0804">Transcription</keyword>
<dbReference type="Gene3D" id="1.10.10.10">
    <property type="entry name" value="Winged helix-like DNA-binding domain superfamily/Winged helix DNA-binding domain"/>
    <property type="match status" value="1"/>
</dbReference>
<dbReference type="InterPro" id="IPR036390">
    <property type="entry name" value="WH_DNA-bd_sf"/>
</dbReference>
<reference evidence="4 5" key="1">
    <citation type="journal article" date="2007" name="Int. J. Syst. Evol. Microbiol.">
        <title>Marixanthomonas ophiurae gen. nov., sp. nov., a marine bacterium of the family Flavobacteriaceae isolated from a deep-sea brittle star.</title>
        <authorList>
            <person name="Romanenko L.A."/>
            <person name="Uchino M."/>
            <person name="Frolova G.M."/>
            <person name="Mikhailov V.V."/>
        </authorList>
    </citation>
    <scope>NUCLEOTIDE SEQUENCE [LARGE SCALE GENOMIC DNA]</scope>
    <source>
        <strain evidence="4 5">KMM 3046</strain>
    </source>
</reference>
<keyword evidence="1" id="KW-0805">Transcription regulation</keyword>
<evidence type="ECO:0000256" key="1">
    <source>
        <dbReference type="ARBA" id="ARBA00023015"/>
    </source>
</evidence>
<sequence length="164" mass="19340">MQNISEEKCKLVEELGLNFEEKHSLPPLAGRIYAFMILSSMEGHSFEDIIEITCASKSSVSTNLNLLVQLKFIEYFTKTGDRKRYFKTTKNYLRITLEEYHESIDKELKLVKKVNTFNKKHNPEKFKKNKNLGLIFQEYLTTQKENLETTIQKMIAFKNEFDQL</sequence>
<dbReference type="SUPFAM" id="SSF46785">
    <property type="entry name" value="Winged helix' DNA-binding domain"/>
    <property type="match status" value="1"/>
</dbReference>
<evidence type="ECO:0000313" key="5">
    <source>
        <dbReference type="Proteomes" id="UP000261082"/>
    </source>
</evidence>
<dbReference type="InterPro" id="IPR052362">
    <property type="entry name" value="HTH-GbsR_regulator"/>
</dbReference>
<comment type="caution">
    <text evidence="4">The sequence shown here is derived from an EMBL/GenBank/DDBJ whole genome shotgun (WGS) entry which is preliminary data.</text>
</comment>
<dbReference type="Proteomes" id="UP000261082">
    <property type="component" value="Unassembled WGS sequence"/>
</dbReference>
<proteinExistence type="predicted"/>
<keyword evidence="5" id="KW-1185">Reference proteome</keyword>
<evidence type="ECO:0000256" key="2">
    <source>
        <dbReference type="ARBA" id="ARBA00023125"/>
    </source>
</evidence>
<dbReference type="PANTHER" id="PTHR38465">
    <property type="entry name" value="HTH-TYPE TRANSCRIPTIONAL REGULATOR MJ1563-RELATED"/>
    <property type="match status" value="1"/>
</dbReference>
<gene>
    <name evidence="4" type="ORF">DZ858_04160</name>
</gene>
<dbReference type="InterPro" id="IPR036388">
    <property type="entry name" value="WH-like_DNA-bd_sf"/>
</dbReference>
<dbReference type="PANTHER" id="PTHR38465:SF1">
    <property type="entry name" value="HTH-TYPE TRANSCRIPTIONAL REGULATOR MJ1563-RELATED"/>
    <property type="match status" value="1"/>
</dbReference>
<dbReference type="OrthoDB" id="1807857at2"/>
<organism evidence="4 5">
    <name type="scientific">Marixanthomonas ophiurae</name>
    <dbReference type="NCBI Taxonomy" id="387659"/>
    <lineage>
        <taxon>Bacteria</taxon>
        <taxon>Pseudomonadati</taxon>
        <taxon>Bacteroidota</taxon>
        <taxon>Flavobacteriia</taxon>
        <taxon>Flavobacteriales</taxon>
        <taxon>Flavobacteriaceae</taxon>
        <taxon>Marixanthomonas</taxon>
    </lineage>
</organism>
<dbReference type="EMBL" id="QVID01000001">
    <property type="protein sequence ID" value="RFN59272.1"/>
    <property type="molecule type" value="Genomic_DNA"/>
</dbReference>